<reference evidence="1" key="1">
    <citation type="journal article" date="2015" name="MBio">
        <title>Eco-Evolutionary Dynamics of Episomes among Ecologically Cohesive Bacterial Populations.</title>
        <authorList>
            <person name="Xue H."/>
            <person name="Cordero O.X."/>
            <person name="Camas F.M."/>
            <person name="Trimble W."/>
            <person name="Meyer F."/>
            <person name="Guglielmini J."/>
            <person name="Rocha E.P."/>
            <person name="Polz M.F."/>
        </authorList>
    </citation>
    <scope>NUCLEOTIDE SEQUENCE</scope>
    <source>
        <strain evidence="1">FF_145</strain>
    </source>
</reference>
<dbReference type="EMBL" id="KP795572">
    <property type="protein sequence ID" value="AKN38205.1"/>
    <property type="molecule type" value="Genomic_DNA"/>
</dbReference>
<evidence type="ECO:0000313" key="1">
    <source>
        <dbReference type="EMBL" id="AKN38205.1"/>
    </source>
</evidence>
<dbReference type="GO" id="GO:0003729">
    <property type="term" value="F:mRNA binding"/>
    <property type="evidence" value="ECO:0007669"/>
    <property type="project" value="InterPro"/>
</dbReference>
<accession>A0A0H3ZPR6</accession>
<sequence>MGKKDKLLLSLANARKVFAWNELSSLLVSLGYVKKEMAGSRVRFYHKEKDALLLMHKPHPENEIKGGALKSVKGHLKNEGFL</sequence>
<name>A0A0H3ZPR6_VIBSP</name>
<dbReference type="InterPro" id="IPR012933">
    <property type="entry name" value="HicA_mRNA_interferase"/>
</dbReference>
<dbReference type="Pfam" id="PF07927">
    <property type="entry name" value="HicA_toxin"/>
    <property type="match status" value="1"/>
</dbReference>
<organism evidence="1">
    <name type="scientific">Vibrio splendidus</name>
    <dbReference type="NCBI Taxonomy" id="29497"/>
    <lineage>
        <taxon>Bacteria</taxon>
        <taxon>Pseudomonadati</taxon>
        <taxon>Pseudomonadota</taxon>
        <taxon>Gammaproteobacteria</taxon>
        <taxon>Vibrionales</taxon>
        <taxon>Vibrionaceae</taxon>
        <taxon>Vibrio</taxon>
    </lineage>
</organism>
<dbReference type="AlphaFoldDB" id="A0A0H3ZPR6"/>
<proteinExistence type="predicted"/>
<protein>
    <submittedName>
        <fullName evidence="1">HicA</fullName>
    </submittedName>
</protein>
<dbReference type="SUPFAM" id="SSF54786">
    <property type="entry name" value="YcfA/nrd intein domain"/>
    <property type="match status" value="1"/>
</dbReference>